<dbReference type="KEGG" id="gak:X907_0572"/>
<dbReference type="EMBL" id="CP018911">
    <property type="protein sequence ID" value="AZU03119.1"/>
    <property type="molecule type" value="Genomic_DNA"/>
</dbReference>
<sequence>MLIPAIRMTGDSGRRGNVIGPRPRREISGYLVEEAAQSENYHTLCERLGYDPSTA</sequence>
<gene>
    <name evidence="1" type="ORF">X907_0572</name>
</gene>
<dbReference type="AlphaFoldDB" id="A0A3T0E733"/>
<organism evidence="1 2">
    <name type="scientific">Glycocaulis alkaliphilus</name>
    <dbReference type="NCBI Taxonomy" id="1434191"/>
    <lineage>
        <taxon>Bacteria</taxon>
        <taxon>Pseudomonadati</taxon>
        <taxon>Pseudomonadota</taxon>
        <taxon>Alphaproteobacteria</taxon>
        <taxon>Maricaulales</taxon>
        <taxon>Maricaulaceae</taxon>
        <taxon>Glycocaulis</taxon>
    </lineage>
</organism>
<accession>A0A3T0E733</accession>
<name>A0A3T0E733_9PROT</name>
<keyword evidence="2" id="KW-1185">Reference proteome</keyword>
<evidence type="ECO:0000313" key="2">
    <source>
        <dbReference type="Proteomes" id="UP000286954"/>
    </source>
</evidence>
<reference evidence="1 2" key="1">
    <citation type="submission" date="2016-12" db="EMBL/GenBank/DDBJ databases">
        <title>The genome of dimorphic prosthecate Glycocaulis alkaliphilus 6b-8t, isolated from crude oil dictates its adaptability in petroleum environments.</title>
        <authorList>
            <person name="Wu X.-L."/>
            <person name="Geng S."/>
        </authorList>
    </citation>
    <scope>NUCLEOTIDE SEQUENCE [LARGE SCALE GENOMIC DNA]</scope>
    <source>
        <strain evidence="1 2">6B-8</strain>
    </source>
</reference>
<dbReference type="Proteomes" id="UP000286954">
    <property type="component" value="Chromosome"/>
</dbReference>
<proteinExistence type="predicted"/>
<protein>
    <submittedName>
        <fullName evidence="1">Uncharacterized protein</fullName>
    </submittedName>
</protein>
<evidence type="ECO:0000313" key="1">
    <source>
        <dbReference type="EMBL" id="AZU03119.1"/>
    </source>
</evidence>